<evidence type="ECO:0000256" key="4">
    <source>
        <dbReference type="ARBA" id="ARBA00022827"/>
    </source>
</evidence>
<dbReference type="Gene3D" id="2.40.110.10">
    <property type="entry name" value="Butyryl-CoA Dehydrogenase, subunit A, domain 2"/>
    <property type="match status" value="1"/>
</dbReference>
<dbReference type="PANTHER" id="PTHR42803">
    <property type="entry name" value="ACYL-COA DEHYDROGENASE"/>
    <property type="match status" value="1"/>
</dbReference>
<dbReference type="InterPro" id="IPR037069">
    <property type="entry name" value="AcylCoA_DH/ox_N_sf"/>
</dbReference>
<dbReference type="Pfam" id="PF02770">
    <property type="entry name" value="Acyl-CoA_dh_M"/>
    <property type="match status" value="1"/>
</dbReference>
<comment type="cofactor">
    <cofactor evidence="1 5">
        <name>FAD</name>
        <dbReference type="ChEBI" id="CHEBI:57692"/>
    </cofactor>
</comment>
<evidence type="ECO:0000256" key="5">
    <source>
        <dbReference type="RuleBase" id="RU362125"/>
    </source>
</evidence>
<proteinExistence type="inferred from homology"/>
<keyword evidence="3 5" id="KW-0285">Flavoprotein</keyword>
<dbReference type="InterPro" id="IPR046373">
    <property type="entry name" value="Acyl-CoA_Oxase/DH_mid-dom_sf"/>
</dbReference>
<keyword evidence="4 5" id="KW-0274">FAD</keyword>
<dbReference type="InterPro" id="IPR036250">
    <property type="entry name" value="AcylCo_DH-like_C"/>
</dbReference>
<evidence type="ECO:0000313" key="9">
    <source>
        <dbReference type="Proteomes" id="UP000326554"/>
    </source>
</evidence>
<evidence type="ECO:0000259" key="6">
    <source>
        <dbReference type="Pfam" id="PF00441"/>
    </source>
</evidence>
<evidence type="ECO:0000256" key="2">
    <source>
        <dbReference type="ARBA" id="ARBA00009347"/>
    </source>
</evidence>
<dbReference type="InterPro" id="IPR009100">
    <property type="entry name" value="AcylCoA_DH/oxidase_NM_dom_sf"/>
</dbReference>
<dbReference type="RefSeq" id="WP_150445135.1">
    <property type="nucleotide sequence ID" value="NZ_VYQE01000003.1"/>
</dbReference>
<dbReference type="AlphaFoldDB" id="A0A5J5GJD2"/>
<dbReference type="SUPFAM" id="SSF47203">
    <property type="entry name" value="Acyl-CoA dehydrogenase C-terminal domain-like"/>
    <property type="match status" value="1"/>
</dbReference>
<dbReference type="GO" id="GO:0003995">
    <property type="term" value="F:acyl-CoA dehydrogenase activity"/>
    <property type="evidence" value="ECO:0007669"/>
    <property type="project" value="InterPro"/>
</dbReference>
<dbReference type="GO" id="GO:0050660">
    <property type="term" value="F:flavin adenine dinucleotide binding"/>
    <property type="evidence" value="ECO:0007669"/>
    <property type="project" value="InterPro"/>
</dbReference>
<evidence type="ECO:0000259" key="7">
    <source>
        <dbReference type="Pfam" id="PF02770"/>
    </source>
</evidence>
<dbReference type="Gene3D" id="1.20.140.10">
    <property type="entry name" value="Butyryl-CoA Dehydrogenase, subunit A, domain 3"/>
    <property type="match status" value="1"/>
</dbReference>
<dbReference type="SUPFAM" id="SSF56645">
    <property type="entry name" value="Acyl-CoA dehydrogenase NM domain-like"/>
    <property type="match status" value="1"/>
</dbReference>
<keyword evidence="5" id="KW-0560">Oxidoreductase</keyword>
<comment type="similarity">
    <text evidence="2 5">Belongs to the acyl-CoA dehydrogenase family.</text>
</comment>
<dbReference type="Proteomes" id="UP000326554">
    <property type="component" value="Unassembled WGS sequence"/>
</dbReference>
<dbReference type="PROSITE" id="PS00073">
    <property type="entry name" value="ACYL_COA_DH_2"/>
    <property type="match status" value="1"/>
</dbReference>
<gene>
    <name evidence="8" type="ORF">F3S47_10025</name>
</gene>
<dbReference type="InterPro" id="IPR052166">
    <property type="entry name" value="Diverse_Acyl-CoA_DH"/>
</dbReference>
<feature type="domain" description="Acyl-CoA dehydrogenase/oxidase C-terminal" evidence="6">
    <location>
        <begin position="268"/>
        <end position="419"/>
    </location>
</feature>
<dbReference type="EMBL" id="VYQE01000003">
    <property type="protein sequence ID" value="KAA9007853.1"/>
    <property type="molecule type" value="Genomic_DNA"/>
</dbReference>
<protein>
    <submittedName>
        <fullName evidence="8">Acyl-CoA dehydrogenase</fullName>
    </submittedName>
</protein>
<feature type="domain" description="Acyl-CoA oxidase/dehydrogenase middle" evidence="7">
    <location>
        <begin position="153"/>
        <end position="255"/>
    </location>
</feature>
<dbReference type="Pfam" id="PF00441">
    <property type="entry name" value="Acyl-CoA_dh_1"/>
    <property type="match status" value="1"/>
</dbReference>
<sequence>MTGPVAVSDLLAATPGWAERAGSAGLDATDVAQFLAEAERLAADLTPLGDRADREGCRLEAGRVRTPEGYPETYARLGADGWIAPDIAPELGGLGLPLALHAAMTLPLEAAAAPFLMAAAASRAGAHLLSQTAPDLAGTWAPRLASGDWAATICMSEPDAGSDAGRIRTRATRDGEGWRIEGTKCWISFGDQDMTARIGHLLLARTGPMEQGTRGLSLFLVPDRDEAGARAPITVGRIEEKLGLHGSPTCTLAFAGAPAALIGEEGWGVPLLFHMIERMRLQVGVQGAGIARRAATLARGYAEERRQGGDPAAPPVPIVRHPDVRRQLTALDAGASVLTALVLELGVLLEGSEEDRALAAFLLPLAKTFGGEGASAGADGAIQVLGGAGYTSEWPAERLLRDARILTIYEGTTGMQAQDLTLRRIRKDEGRTAALLDARARAEIAGCGDERAASAATEVLDRFAKLVRDSMKAEGERLLLSADGMLRAAWVAVESWLACRMIGLGEDAATQARFLLHNAPARMALAEAQASLPPDTVA</sequence>
<dbReference type="InterPro" id="IPR006091">
    <property type="entry name" value="Acyl-CoA_Oxase/DH_mid-dom"/>
</dbReference>
<evidence type="ECO:0000313" key="8">
    <source>
        <dbReference type="EMBL" id="KAA9007853.1"/>
    </source>
</evidence>
<comment type="caution">
    <text evidence="8">The sequence shown here is derived from an EMBL/GenBank/DDBJ whole genome shotgun (WGS) entry which is preliminary data.</text>
</comment>
<evidence type="ECO:0000256" key="3">
    <source>
        <dbReference type="ARBA" id="ARBA00022630"/>
    </source>
</evidence>
<dbReference type="GO" id="GO:0005886">
    <property type="term" value="C:plasma membrane"/>
    <property type="evidence" value="ECO:0007669"/>
    <property type="project" value="TreeGrafter"/>
</dbReference>
<organism evidence="8 9">
    <name type="scientific">Histidinibacterium aquaticum</name>
    <dbReference type="NCBI Taxonomy" id="2613962"/>
    <lineage>
        <taxon>Bacteria</taxon>
        <taxon>Pseudomonadati</taxon>
        <taxon>Pseudomonadota</taxon>
        <taxon>Alphaproteobacteria</taxon>
        <taxon>Rhodobacterales</taxon>
        <taxon>Paracoccaceae</taxon>
        <taxon>Histidinibacterium</taxon>
    </lineage>
</organism>
<name>A0A5J5GJD2_9RHOB</name>
<reference evidence="8 9" key="1">
    <citation type="submission" date="2019-09" db="EMBL/GenBank/DDBJ databases">
        <authorList>
            <person name="Park J.-S."/>
            <person name="Choi H.-J."/>
        </authorList>
    </citation>
    <scope>NUCLEOTIDE SEQUENCE [LARGE SCALE GENOMIC DNA]</scope>
    <source>
        <strain evidence="8 9">176SS1-4</strain>
    </source>
</reference>
<dbReference type="InterPro" id="IPR009075">
    <property type="entry name" value="AcylCo_DH/oxidase_C"/>
</dbReference>
<dbReference type="Gene3D" id="1.10.540.10">
    <property type="entry name" value="Acyl-CoA dehydrogenase/oxidase, N-terminal domain"/>
    <property type="match status" value="1"/>
</dbReference>
<dbReference type="PANTHER" id="PTHR42803:SF1">
    <property type="entry name" value="BROAD-SPECIFICITY LINEAR ACYL-COA DEHYDROGENASE FADE5"/>
    <property type="match status" value="1"/>
</dbReference>
<dbReference type="InterPro" id="IPR006089">
    <property type="entry name" value="Acyl-CoA_DH_CS"/>
</dbReference>
<accession>A0A5J5GJD2</accession>
<keyword evidence="9" id="KW-1185">Reference proteome</keyword>
<evidence type="ECO:0000256" key="1">
    <source>
        <dbReference type="ARBA" id="ARBA00001974"/>
    </source>
</evidence>